<dbReference type="AlphaFoldDB" id="A0A0F9FCE5"/>
<name>A0A0F9FCE5_9ZZZZ</name>
<organism evidence="1">
    <name type="scientific">marine sediment metagenome</name>
    <dbReference type="NCBI Taxonomy" id="412755"/>
    <lineage>
        <taxon>unclassified sequences</taxon>
        <taxon>metagenomes</taxon>
        <taxon>ecological metagenomes</taxon>
    </lineage>
</organism>
<gene>
    <name evidence="1" type="ORF">LCGC14_1970340</name>
</gene>
<comment type="caution">
    <text evidence="1">The sequence shown here is derived from an EMBL/GenBank/DDBJ whole genome shotgun (WGS) entry which is preliminary data.</text>
</comment>
<evidence type="ECO:0000313" key="1">
    <source>
        <dbReference type="EMBL" id="KKL83873.1"/>
    </source>
</evidence>
<dbReference type="EMBL" id="LAZR01021857">
    <property type="protein sequence ID" value="KKL83873.1"/>
    <property type="molecule type" value="Genomic_DNA"/>
</dbReference>
<protein>
    <submittedName>
        <fullName evidence="1">Uncharacterized protein</fullName>
    </submittedName>
</protein>
<sequence length="79" mass="9378">MVGRVAKLRRGVKWVDEGDWYYREWVIFRRGGFSMARHYTAYKGEGYIVDWKLRDVVALIDKVEAGESIPDHNKRTPYI</sequence>
<proteinExistence type="predicted"/>
<accession>A0A0F9FCE5</accession>
<reference evidence="1" key="1">
    <citation type="journal article" date="2015" name="Nature">
        <title>Complex archaea that bridge the gap between prokaryotes and eukaryotes.</title>
        <authorList>
            <person name="Spang A."/>
            <person name="Saw J.H."/>
            <person name="Jorgensen S.L."/>
            <person name="Zaremba-Niedzwiedzka K."/>
            <person name="Martijn J."/>
            <person name="Lind A.E."/>
            <person name="van Eijk R."/>
            <person name="Schleper C."/>
            <person name="Guy L."/>
            <person name="Ettema T.J."/>
        </authorList>
    </citation>
    <scope>NUCLEOTIDE SEQUENCE</scope>
</reference>